<reference evidence="1 2" key="1">
    <citation type="submission" date="2014-04" db="EMBL/GenBank/DDBJ databases">
        <authorList>
            <consortium name="DOE Joint Genome Institute"/>
            <person name="Kuo A."/>
            <person name="Girlanda M."/>
            <person name="Perotto S."/>
            <person name="Kohler A."/>
            <person name="Nagy L.G."/>
            <person name="Floudas D."/>
            <person name="Copeland A."/>
            <person name="Barry K.W."/>
            <person name="Cichocki N."/>
            <person name="Veneault-Fourrey C."/>
            <person name="LaButti K."/>
            <person name="Lindquist E.A."/>
            <person name="Lipzen A."/>
            <person name="Lundell T."/>
            <person name="Morin E."/>
            <person name="Murat C."/>
            <person name="Sun H."/>
            <person name="Tunlid A."/>
            <person name="Henrissat B."/>
            <person name="Grigoriev I.V."/>
            <person name="Hibbett D.S."/>
            <person name="Martin F."/>
            <person name="Nordberg H.P."/>
            <person name="Cantor M.N."/>
            <person name="Hua S.X."/>
        </authorList>
    </citation>
    <scope>NUCLEOTIDE SEQUENCE [LARGE SCALE GENOMIC DNA]</scope>
    <source>
        <strain evidence="1 2">MUT 4182</strain>
    </source>
</reference>
<dbReference type="EMBL" id="KN823017">
    <property type="protein sequence ID" value="KIO26899.1"/>
    <property type="molecule type" value="Genomic_DNA"/>
</dbReference>
<gene>
    <name evidence="1" type="ORF">M407DRAFT_196197</name>
</gene>
<reference evidence="2" key="2">
    <citation type="submission" date="2015-01" db="EMBL/GenBank/DDBJ databases">
        <title>Evolutionary Origins and Diversification of the Mycorrhizal Mutualists.</title>
        <authorList>
            <consortium name="DOE Joint Genome Institute"/>
            <consortium name="Mycorrhizal Genomics Consortium"/>
            <person name="Kohler A."/>
            <person name="Kuo A."/>
            <person name="Nagy L.G."/>
            <person name="Floudas D."/>
            <person name="Copeland A."/>
            <person name="Barry K.W."/>
            <person name="Cichocki N."/>
            <person name="Veneault-Fourrey C."/>
            <person name="LaButti K."/>
            <person name="Lindquist E.A."/>
            <person name="Lipzen A."/>
            <person name="Lundell T."/>
            <person name="Morin E."/>
            <person name="Murat C."/>
            <person name="Riley R."/>
            <person name="Ohm R."/>
            <person name="Sun H."/>
            <person name="Tunlid A."/>
            <person name="Henrissat B."/>
            <person name="Grigoriev I.V."/>
            <person name="Hibbett D.S."/>
            <person name="Martin F."/>
        </authorList>
    </citation>
    <scope>NUCLEOTIDE SEQUENCE [LARGE SCALE GENOMIC DNA]</scope>
    <source>
        <strain evidence="2">MUT 4182</strain>
    </source>
</reference>
<dbReference type="AlphaFoldDB" id="A0A0C3QKH2"/>
<dbReference type="Proteomes" id="UP000054248">
    <property type="component" value="Unassembled WGS sequence"/>
</dbReference>
<sequence>MLCPSTGNDVSRRALTDDLLFGGTGILEKVSGWFGGIRIQKEISLTPPQPCRRRCLQLNTNAMMLVFAICDHYDHERVDTMNLQPAIARTVRVIKEINIDVEEWAALPFWQSVRRLHMLRVPQQLL</sequence>
<dbReference type="HOGENOM" id="CLU_1983216_0_0_1"/>
<accession>A0A0C3QKH2</accession>
<keyword evidence="2" id="KW-1185">Reference proteome</keyword>
<protein>
    <submittedName>
        <fullName evidence="1">Uncharacterized protein</fullName>
    </submittedName>
</protein>
<evidence type="ECO:0000313" key="1">
    <source>
        <dbReference type="EMBL" id="KIO26899.1"/>
    </source>
</evidence>
<proteinExistence type="predicted"/>
<name>A0A0C3QKH2_9AGAM</name>
<evidence type="ECO:0000313" key="2">
    <source>
        <dbReference type="Proteomes" id="UP000054248"/>
    </source>
</evidence>
<organism evidence="1 2">
    <name type="scientific">Tulasnella calospora MUT 4182</name>
    <dbReference type="NCBI Taxonomy" id="1051891"/>
    <lineage>
        <taxon>Eukaryota</taxon>
        <taxon>Fungi</taxon>
        <taxon>Dikarya</taxon>
        <taxon>Basidiomycota</taxon>
        <taxon>Agaricomycotina</taxon>
        <taxon>Agaricomycetes</taxon>
        <taxon>Cantharellales</taxon>
        <taxon>Tulasnellaceae</taxon>
        <taxon>Tulasnella</taxon>
    </lineage>
</organism>